<protein>
    <submittedName>
        <fullName evidence="1">Uncharacterized protein</fullName>
    </submittedName>
</protein>
<reference evidence="1" key="1">
    <citation type="journal article" date="2020" name="Stud. Mycol.">
        <title>101 Dothideomycetes genomes: a test case for predicting lifestyles and emergence of pathogens.</title>
        <authorList>
            <person name="Haridas S."/>
            <person name="Albert R."/>
            <person name="Binder M."/>
            <person name="Bloem J."/>
            <person name="Labutti K."/>
            <person name="Salamov A."/>
            <person name="Andreopoulos B."/>
            <person name="Baker S."/>
            <person name="Barry K."/>
            <person name="Bills G."/>
            <person name="Bluhm B."/>
            <person name="Cannon C."/>
            <person name="Castanera R."/>
            <person name="Culley D."/>
            <person name="Daum C."/>
            <person name="Ezra D."/>
            <person name="Gonzalez J."/>
            <person name="Henrissat B."/>
            <person name="Kuo A."/>
            <person name="Liang C."/>
            <person name="Lipzen A."/>
            <person name="Lutzoni F."/>
            <person name="Magnuson J."/>
            <person name="Mondo S."/>
            <person name="Nolan M."/>
            <person name="Ohm R."/>
            <person name="Pangilinan J."/>
            <person name="Park H.-J."/>
            <person name="Ramirez L."/>
            <person name="Alfaro M."/>
            <person name="Sun H."/>
            <person name="Tritt A."/>
            <person name="Yoshinaga Y."/>
            <person name="Zwiers L.-H."/>
            <person name="Turgeon B."/>
            <person name="Goodwin S."/>
            <person name="Spatafora J."/>
            <person name="Crous P."/>
            <person name="Grigoriev I."/>
        </authorList>
    </citation>
    <scope>NUCLEOTIDE SEQUENCE</scope>
    <source>
        <strain evidence="1">CBS 260.36</strain>
    </source>
</reference>
<comment type="caution">
    <text evidence="1">The sequence shown here is derived from an EMBL/GenBank/DDBJ whole genome shotgun (WGS) entry which is preliminary data.</text>
</comment>
<accession>A0A9P4IYF9</accession>
<dbReference type="Proteomes" id="UP000799439">
    <property type="component" value="Unassembled WGS sequence"/>
</dbReference>
<evidence type="ECO:0000313" key="1">
    <source>
        <dbReference type="EMBL" id="KAF2149134.1"/>
    </source>
</evidence>
<sequence length="768" mass="87502">MTNNSRRDSGTPETMSASLNTLTSIFVDGIPLNSQVILDRLAQMDVTSRMSTVLHLRNLRLCSQDSHALEFLLESIKEAKSHEIAACFQFAQDMKLTDKPFLEWYHLMARVIHIKPENLQESTQHLQILCDGLRTGHHYLFDFYFELAPEVRQTVVTAYRISHLPSKYLDVFERRALLKALSETPDSEVMLTCAQQTCKTMEIPGSDLELIYKTILAINPDDRHTIVDLALRLPLEGCTSEHWSSSVAALAGIGNVSSCESIVDATIAAATPNSPWPELPSLFASLEEVAPHERISVAKYAFKLLDMLDIPRPHAEIIRELAKLSLLNQEHLTELVWDWHLFLGPRSMPWDLVLILAQMPVPEREEFGHHLWRVSGLLGRHFRSRFMTLATFQGDRNALVDFIEPILRLAQSSTDFEPLTQIPVGDREDMSEACALMLPEVRRDDRNLAINDLLAVPAGRRLARVQELFRIGRLGRWQVFHVADPPDQNVHNNQNVHNQNVNNAQTVHNSVWIEAISRATKSLIESGPLIANIDRNKVLDELEHYLNGLTQSEDPHERETVLRFDGHATAIDNALGVVSGDHRERHRNQNLRTNEPYDLIDGQIGLGDLTALVWKSIENYHDQSKSMQELENDRANMRYGVFSALAQCVDDRGRRVCGVGFTSRLLRALQGYFPSVRIDDENSKATRAQIMTLAGYRLQREFPLGEDEPEIELIRRFYDDVMEETEHIHAKNTDVYNDVEQDLNELLRLTFDSWDAFQTNRQQDGPGE</sequence>
<proteinExistence type="predicted"/>
<organism evidence="1 2">
    <name type="scientific">Myriangium duriaei CBS 260.36</name>
    <dbReference type="NCBI Taxonomy" id="1168546"/>
    <lineage>
        <taxon>Eukaryota</taxon>
        <taxon>Fungi</taxon>
        <taxon>Dikarya</taxon>
        <taxon>Ascomycota</taxon>
        <taxon>Pezizomycotina</taxon>
        <taxon>Dothideomycetes</taxon>
        <taxon>Dothideomycetidae</taxon>
        <taxon>Myriangiales</taxon>
        <taxon>Myriangiaceae</taxon>
        <taxon>Myriangium</taxon>
    </lineage>
</organism>
<evidence type="ECO:0000313" key="2">
    <source>
        <dbReference type="Proteomes" id="UP000799439"/>
    </source>
</evidence>
<keyword evidence="2" id="KW-1185">Reference proteome</keyword>
<name>A0A9P4IYF9_9PEZI</name>
<dbReference type="EMBL" id="ML996092">
    <property type="protein sequence ID" value="KAF2149134.1"/>
    <property type="molecule type" value="Genomic_DNA"/>
</dbReference>
<dbReference type="AlphaFoldDB" id="A0A9P4IYF9"/>
<gene>
    <name evidence="1" type="ORF">K461DRAFT_297596</name>
</gene>